<keyword evidence="2" id="KW-0863">Zinc-finger</keyword>
<keyword evidence="3" id="KW-0862">Zinc</keyword>
<dbReference type="Pfam" id="PF04500">
    <property type="entry name" value="FLYWCH"/>
    <property type="match status" value="1"/>
</dbReference>
<evidence type="ECO:0000256" key="1">
    <source>
        <dbReference type="ARBA" id="ARBA00022723"/>
    </source>
</evidence>
<comment type="caution">
    <text evidence="5">The sequence shown here is derived from an EMBL/GenBank/DDBJ whole genome shotgun (WGS) entry which is preliminary data.</text>
</comment>
<protein>
    <recommendedName>
        <fullName evidence="4">FLYWCH-type domain-containing protein</fullName>
    </recommendedName>
</protein>
<dbReference type="VEuPathDB" id="FungiDB:RhiirA1_450683"/>
<evidence type="ECO:0000313" key="6">
    <source>
        <dbReference type="EMBL" id="PKC73840.1"/>
    </source>
</evidence>
<proteinExistence type="predicted"/>
<dbReference type="EMBL" id="LLXJ01000213">
    <property type="protein sequence ID" value="PKC13018.1"/>
    <property type="molecule type" value="Genomic_DNA"/>
</dbReference>
<dbReference type="GO" id="GO:0008270">
    <property type="term" value="F:zinc ion binding"/>
    <property type="evidence" value="ECO:0007669"/>
    <property type="project" value="UniProtKB-KW"/>
</dbReference>
<reference evidence="5 8" key="2">
    <citation type="submission" date="2017-09" db="EMBL/GenBank/DDBJ databases">
        <title>Extensive intraspecific genome diversity in a model arbuscular mycorrhizal fungus.</title>
        <authorList>
            <person name="Chen E.C."/>
            <person name="Morin E."/>
            <person name="Beaudet D."/>
            <person name="Noel J."/>
            <person name="Ndikumana S."/>
            <person name="Charron P."/>
            <person name="St-Onge C."/>
            <person name="Giorgi J."/>
            <person name="Grigoriev I.V."/>
            <person name="Roux C."/>
            <person name="Martin F.M."/>
            <person name="Corradi N."/>
        </authorList>
    </citation>
    <scope>NUCLEOTIDE SEQUENCE [LARGE SCALE GENOMIC DNA]</scope>
    <source>
        <strain evidence="5 8">A5</strain>
    </source>
</reference>
<dbReference type="AlphaFoldDB" id="A0A2I1E212"/>
<dbReference type="Gene3D" id="2.20.25.240">
    <property type="match status" value="1"/>
</dbReference>
<dbReference type="Proteomes" id="UP000232722">
    <property type="component" value="Unassembled WGS sequence"/>
</dbReference>
<organism evidence="5 8">
    <name type="scientific">Rhizophagus irregularis</name>
    <dbReference type="NCBI Taxonomy" id="588596"/>
    <lineage>
        <taxon>Eukaryota</taxon>
        <taxon>Fungi</taxon>
        <taxon>Fungi incertae sedis</taxon>
        <taxon>Mucoromycota</taxon>
        <taxon>Glomeromycotina</taxon>
        <taxon>Glomeromycetes</taxon>
        <taxon>Glomerales</taxon>
        <taxon>Glomeraceae</taxon>
        <taxon>Rhizophagus</taxon>
    </lineage>
</organism>
<dbReference type="InterPro" id="IPR007588">
    <property type="entry name" value="Znf_FLYWCH"/>
</dbReference>
<evidence type="ECO:0000256" key="3">
    <source>
        <dbReference type="ARBA" id="ARBA00022833"/>
    </source>
</evidence>
<gene>
    <name evidence="6" type="ORF">RhiirA1_450683</name>
    <name evidence="5" type="ORF">RhiirA5_411127</name>
</gene>
<dbReference type="OrthoDB" id="2308632at2759"/>
<evidence type="ECO:0000313" key="7">
    <source>
        <dbReference type="Proteomes" id="UP000232688"/>
    </source>
</evidence>
<reference evidence="6 7" key="3">
    <citation type="submission" date="2017-10" db="EMBL/GenBank/DDBJ databases">
        <title>Extensive intraspecific genome diversity in a model arbuscular mycorrhizal fungus.</title>
        <authorList>
            <person name="Chen E.C.H."/>
            <person name="Morin E."/>
            <person name="Baudet D."/>
            <person name="Noel J."/>
            <person name="Ndikumana S."/>
            <person name="Charron P."/>
            <person name="St-Onge C."/>
            <person name="Giorgi J."/>
            <person name="Grigoriev I.V."/>
            <person name="Roux C."/>
            <person name="Martin F.M."/>
            <person name="Corradi N."/>
        </authorList>
    </citation>
    <scope>NUCLEOTIDE SEQUENCE [LARGE SCALE GENOMIC DNA]</scope>
    <source>
        <strain evidence="6 7">A1</strain>
    </source>
</reference>
<accession>A0A2I1E212</accession>
<evidence type="ECO:0000256" key="2">
    <source>
        <dbReference type="ARBA" id="ARBA00022771"/>
    </source>
</evidence>
<evidence type="ECO:0000313" key="5">
    <source>
        <dbReference type="EMBL" id="PKC13018.1"/>
    </source>
</evidence>
<evidence type="ECO:0000259" key="4">
    <source>
        <dbReference type="Pfam" id="PF04500"/>
    </source>
</evidence>
<evidence type="ECO:0000313" key="8">
    <source>
        <dbReference type="Proteomes" id="UP000232722"/>
    </source>
</evidence>
<sequence>MNRVVCDLVNSTQSNPKIIVLVKDRNRNEKHYWCCKYRKKLKCNGRAVTILDILAKSSERNHALEANRVDVTRKVNMKWNCYSESTQFPPELWSVYELIENEYPRTQNNIMVEGWHQRWSTVIERLYSIIDEMHKEALPNRQTELQIENILPIKKFWKNSDK</sequence>
<reference evidence="5 8" key="1">
    <citation type="submission" date="2016-04" db="EMBL/GenBank/DDBJ databases">
        <title>Genome analyses suggest a sexual origin of heterokaryosis in a supposedly ancient asexual fungus.</title>
        <authorList>
            <person name="Ropars J."/>
            <person name="Sedzielewska K."/>
            <person name="Noel J."/>
            <person name="Charron P."/>
            <person name="Farinelli L."/>
            <person name="Marton T."/>
            <person name="Kruger M."/>
            <person name="Pelin A."/>
            <person name="Brachmann A."/>
            <person name="Corradi N."/>
        </authorList>
    </citation>
    <scope>NUCLEOTIDE SEQUENCE [LARGE SCALE GENOMIC DNA]</scope>
    <source>
        <strain evidence="5 8">A5</strain>
    </source>
</reference>
<keyword evidence="1" id="KW-0479">Metal-binding</keyword>
<feature type="domain" description="FLYWCH-type" evidence="4">
    <location>
        <begin position="23"/>
        <end position="54"/>
    </location>
</feature>
<reference evidence="6 7" key="4">
    <citation type="submission" date="2017-10" db="EMBL/GenBank/DDBJ databases">
        <title>Genome analyses suggest a sexual origin of heterokaryosis in a supposedly ancient asexual fungus.</title>
        <authorList>
            <person name="Corradi N."/>
            <person name="Sedzielewska K."/>
            <person name="Noel J."/>
            <person name="Charron P."/>
            <person name="Farinelli L."/>
            <person name="Marton T."/>
            <person name="Kruger M."/>
            <person name="Pelin A."/>
            <person name="Brachmann A."/>
            <person name="Corradi N."/>
        </authorList>
    </citation>
    <scope>NUCLEOTIDE SEQUENCE [LARGE SCALE GENOMIC DNA]</scope>
    <source>
        <strain evidence="6 7">A1</strain>
    </source>
</reference>
<name>A0A2I1E212_9GLOM</name>
<dbReference type="Proteomes" id="UP000232688">
    <property type="component" value="Unassembled WGS sequence"/>
</dbReference>
<dbReference type="EMBL" id="LLXH01000073">
    <property type="protein sequence ID" value="PKC73840.1"/>
    <property type="molecule type" value="Genomic_DNA"/>
</dbReference>